<dbReference type="Proteomes" id="UP000799324">
    <property type="component" value="Unassembled WGS sequence"/>
</dbReference>
<dbReference type="AlphaFoldDB" id="A0A6A6TCZ4"/>
<dbReference type="EMBL" id="MU004328">
    <property type="protein sequence ID" value="KAF2657181.1"/>
    <property type="molecule type" value="Genomic_DNA"/>
</dbReference>
<feature type="compositionally biased region" description="Acidic residues" evidence="1">
    <location>
        <begin position="236"/>
        <end position="263"/>
    </location>
</feature>
<proteinExistence type="predicted"/>
<evidence type="ECO:0000313" key="2">
    <source>
        <dbReference type="EMBL" id="KAF2657181.1"/>
    </source>
</evidence>
<sequence>MPRPNRYHPYNRNGTSPPMMSSRLVHPPHNTQYSASVPSSAPSLPTLTQPQQPQHLATAHVLPTISERAPIPNFKHVPTTYIRAQTSDGQDLVPRSILQGPDGTFHVQMQVVRFPSEVKTSAVQGQGQTQTQTQMQADRRGHVPSPLILDPRLSAVRASAGANAWCDGGDQGGRPPTPFIEVGMGMAMGMGMGISMNASMGMNIPVDVEMSLNVPLPRKSSGSSDSGYSDGRSERMEDECAVFSDDGEDEDEDAEGEEDDDYERDLKELVEQQRIMINVVKEAGYGMVNAGLPA</sequence>
<keyword evidence="3" id="KW-1185">Reference proteome</keyword>
<dbReference type="OrthoDB" id="3800409at2759"/>
<reference evidence="2" key="1">
    <citation type="journal article" date="2020" name="Stud. Mycol.">
        <title>101 Dothideomycetes genomes: a test case for predicting lifestyles and emergence of pathogens.</title>
        <authorList>
            <person name="Haridas S."/>
            <person name="Albert R."/>
            <person name="Binder M."/>
            <person name="Bloem J."/>
            <person name="Labutti K."/>
            <person name="Salamov A."/>
            <person name="Andreopoulos B."/>
            <person name="Baker S."/>
            <person name="Barry K."/>
            <person name="Bills G."/>
            <person name="Bluhm B."/>
            <person name="Cannon C."/>
            <person name="Castanera R."/>
            <person name="Culley D."/>
            <person name="Daum C."/>
            <person name="Ezra D."/>
            <person name="Gonzalez J."/>
            <person name="Henrissat B."/>
            <person name="Kuo A."/>
            <person name="Liang C."/>
            <person name="Lipzen A."/>
            <person name="Lutzoni F."/>
            <person name="Magnuson J."/>
            <person name="Mondo S."/>
            <person name="Nolan M."/>
            <person name="Ohm R."/>
            <person name="Pangilinan J."/>
            <person name="Park H.-J."/>
            <person name="Ramirez L."/>
            <person name="Alfaro M."/>
            <person name="Sun H."/>
            <person name="Tritt A."/>
            <person name="Yoshinaga Y."/>
            <person name="Zwiers L.-H."/>
            <person name="Turgeon B."/>
            <person name="Goodwin S."/>
            <person name="Spatafora J."/>
            <person name="Crous P."/>
            <person name="Grigoriev I."/>
        </authorList>
    </citation>
    <scope>NUCLEOTIDE SEQUENCE</scope>
    <source>
        <strain evidence="2">CBS 122681</strain>
    </source>
</reference>
<feature type="region of interest" description="Disordered" evidence="1">
    <location>
        <begin position="215"/>
        <end position="263"/>
    </location>
</feature>
<feature type="compositionally biased region" description="Low complexity" evidence="1">
    <location>
        <begin position="34"/>
        <end position="53"/>
    </location>
</feature>
<accession>A0A6A6TCZ4</accession>
<organism evidence="2 3">
    <name type="scientific">Lophiostoma macrostomum CBS 122681</name>
    <dbReference type="NCBI Taxonomy" id="1314788"/>
    <lineage>
        <taxon>Eukaryota</taxon>
        <taxon>Fungi</taxon>
        <taxon>Dikarya</taxon>
        <taxon>Ascomycota</taxon>
        <taxon>Pezizomycotina</taxon>
        <taxon>Dothideomycetes</taxon>
        <taxon>Pleosporomycetidae</taxon>
        <taxon>Pleosporales</taxon>
        <taxon>Lophiostomataceae</taxon>
        <taxon>Lophiostoma</taxon>
    </lineage>
</organism>
<evidence type="ECO:0000256" key="1">
    <source>
        <dbReference type="SAM" id="MobiDB-lite"/>
    </source>
</evidence>
<feature type="compositionally biased region" description="Low complexity" evidence="1">
    <location>
        <begin position="220"/>
        <end position="230"/>
    </location>
</feature>
<gene>
    <name evidence="2" type="ORF">K491DRAFT_677504</name>
</gene>
<name>A0A6A6TCZ4_9PLEO</name>
<evidence type="ECO:0000313" key="3">
    <source>
        <dbReference type="Proteomes" id="UP000799324"/>
    </source>
</evidence>
<protein>
    <submittedName>
        <fullName evidence="2">Uncharacterized protein</fullName>
    </submittedName>
</protein>
<feature type="region of interest" description="Disordered" evidence="1">
    <location>
        <begin position="1"/>
        <end position="53"/>
    </location>
</feature>